<name>A0ABX6RCU5_PSEMX</name>
<evidence type="ECO:0000313" key="2">
    <source>
        <dbReference type="Proteomes" id="UP000515506"/>
    </source>
</evidence>
<gene>
    <name evidence="1" type="ORF">H4W19_00675</name>
</gene>
<sequence length="96" mass="11227">MTMDVLDTRFWFEHEKGIRLYPYRLKNRATGRVMFRVAKPGTGANRNVNQIELDDVEDVFRHVFGMGYSVRMRALDAKFNGLYNKDGYSIVRTSES</sequence>
<proteinExistence type="predicted"/>
<evidence type="ECO:0000313" key="1">
    <source>
        <dbReference type="EMBL" id="QND80364.1"/>
    </source>
</evidence>
<reference evidence="1 2" key="1">
    <citation type="submission" date="2020-08" db="EMBL/GenBank/DDBJ databases">
        <title>Streptomycin resistant and MDR strain, P. mexicana.</title>
        <authorList>
            <person name="Ganesh-kumar S."/>
            <person name="Zhe T."/>
            <person name="Yu Z."/>
            <person name="Min Y."/>
        </authorList>
    </citation>
    <scope>NUCLEOTIDE SEQUENCE [LARGE SCALE GENOMIC DNA]</scope>
    <source>
        <strain evidence="1 2">GTZY</strain>
    </source>
</reference>
<dbReference type="EMBL" id="CP060028">
    <property type="protein sequence ID" value="QND80364.1"/>
    <property type="molecule type" value="Genomic_DNA"/>
</dbReference>
<protein>
    <submittedName>
        <fullName evidence="1">Uncharacterized protein</fullName>
    </submittedName>
</protein>
<keyword evidence="2" id="KW-1185">Reference proteome</keyword>
<dbReference type="Proteomes" id="UP000515506">
    <property type="component" value="Chromosome"/>
</dbReference>
<accession>A0ABX6RCU5</accession>
<organism evidence="1 2">
    <name type="scientific">Pseudoxanthomonas mexicana</name>
    <dbReference type="NCBI Taxonomy" id="128785"/>
    <lineage>
        <taxon>Bacteria</taxon>
        <taxon>Pseudomonadati</taxon>
        <taxon>Pseudomonadota</taxon>
        <taxon>Gammaproteobacteria</taxon>
        <taxon>Lysobacterales</taxon>
        <taxon>Lysobacteraceae</taxon>
        <taxon>Pseudoxanthomonas</taxon>
    </lineage>
</organism>
<dbReference type="RefSeq" id="WP_185895600.1">
    <property type="nucleotide sequence ID" value="NZ_CP060028.1"/>
</dbReference>